<dbReference type="EMBL" id="KZ309204">
    <property type="protein sequence ID" value="KAG8237679.1"/>
    <property type="molecule type" value="Genomic_DNA"/>
</dbReference>
<keyword evidence="2" id="KW-1185">Reference proteome</keyword>
<comment type="caution">
    <text evidence="1">The sequence shown here is derived from an EMBL/GenBank/DDBJ whole genome shotgun (WGS) entry which is preliminary data.</text>
</comment>
<accession>A0A8K0PBN2</accession>
<evidence type="ECO:0000313" key="2">
    <source>
        <dbReference type="Proteomes" id="UP000792457"/>
    </source>
</evidence>
<protein>
    <recommendedName>
        <fullName evidence="3">DDE Tnp4 domain-containing protein</fullName>
    </recommendedName>
</protein>
<evidence type="ECO:0000313" key="1">
    <source>
        <dbReference type="EMBL" id="KAG8237679.1"/>
    </source>
</evidence>
<gene>
    <name evidence="1" type="ORF">J437_LFUL015552</name>
</gene>
<name>A0A8K0PBN2_LADFU</name>
<evidence type="ECO:0008006" key="3">
    <source>
        <dbReference type="Google" id="ProtNLM"/>
    </source>
</evidence>
<dbReference type="AlphaFoldDB" id="A0A8K0PBN2"/>
<reference evidence="1" key="2">
    <citation type="submission" date="2017-10" db="EMBL/GenBank/DDBJ databases">
        <title>Ladona fulva Genome sequencing and assembly.</title>
        <authorList>
            <person name="Murali S."/>
            <person name="Richards S."/>
            <person name="Bandaranaike D."/>
            <person name="Bellair M."/>
            <person name="Blankenburg K."/>
            <person name="Chao H."/>
            <person name="Dinh H."/>
            <person name="Doddapaneni H."/>
            <person name="Dugan-Rocha S."/>
            <person name="Elkadiri S."/>
            <person name="Gnanaolivu R."/>
            <person name="Hernandez B."/>
            <person name="Skinner E."/>
            <person name="Javaid M."/>
            <person name="Lee S."/>
            <person name="Li M."/>
            <person name="Ming W."/>
            <person name="Munidasa M."/>
            <person name="Muniz J."/>
            <person name="Nguyen L."/>
            <person name="Hughes D."/>
            <person name="Osuji N."/>
            <person name="Pu L.-L."/>
            <person name="Puazo M."/>
            <person name="Qu C."/>
            <person name="Quiroz J."/>
            <person name="Raj R."/>
            <person name="Weissenberger G."/>
            <person name="Xin Y."/>
            <person name="Zou X."/>
            <person name="Han Y."/>
            <person name="Worley K."/>
            <person name="Muzny D."/>
            <person name="Gibbs R."/>
        </authorList>
    </citation>
    <scope>NUCLEOTIDE SEQUENCE</scope>
    <source>
        <strain evidence="1">Sampled in the wild</strain>
    </source>
</reference>
<sequence>MSSDEEDVLLLCTILVKRKRRKQRRFWILPYFKNNVKEHSVYLISQQLNLDQTRIQNFHRMKKETFQILTSLMRPVLKFSDTNYRRAIRVKEYLATGQSFHSLSYAFYRGVSTISEIIEHTTKYLSDIFKKDFVLLPTKERWKNISQRYLELWNVPNCLRALDEKVIRIKCPPKSGLEYFNHKSYFSMVLMDCADADSLFTVVSIGDVWRNSDSGVLKNSSFFEAFHS</sequence>
<feature type="non-terminal residue" evidence="1">
    <location>
        <position position="1"/>
    </location>
</feature>
<proteinExistence type="predicted"/>
<dbReference type="OrthoDB" id="6581217at2759"/>
<dbReference type="Proteomes" id="UP000792457">
    <property type="component" value="Unassembled WGS sequence"/>
</dbReference>
<reference evidence="1" key="1">
    <citation type="submission" date="2013-04" db="EMBL/GenBank/DDBJ databases">
        <authorList>
            <person name="Qu J."/>
            <person name="Murali S.C."/>
            <person name="Bandaranaike D."/>
            <person name="Bellair M."/>
            <person name="Blankenburg K."/>
            <person name="Chao H."/>
            <person name="Dinh H."/>
            <person name="Doddapaneni H."/>
            <person name="Downs B."/>
            <person name="Dugan-Rocha S."/>
            <person name="Elkadiri S."/>
            <person name="Gnanaolivu R.D."/>
            <person name="Hernandez B."/>
            <person name="Javaid M."/>
            <person name="Jayaseelan J.C."/>
            <person name="Lee S."/>
            <person name="Li M."/>
            <person name="Ming W."/>
            <person name="Munidasa M."/>
            <person name="Muniz J."/>
            <person name="Nguyen L."/>
            <person name="Ongeri F."/>
            <person name="Osuji N."/>
            <person name="Pu L.-L."/>
            <person name="Puazo M."/>
            <person name="Qu C."/>
            <person name="Quiroz J."/>
            <person name="Raj R."/>
            <person name="Weissenberger G."/>
            <person name="Xin Y."/>
            <person name="Zou X."/>
            <person name="Han Y."/>
            <person name="Richards S."/>
            <person name="Worley K."/>
            <person name="Muzny D."/>
            <person name="Gibbs R."/>
        </authorList>
    </citation>
    <scope>NUCLEOTIDE SEQUENCE</scope>
    <source>
        <strain evidence="1">Sampled in the wild</strain>
    </source>
</reference>
<organism evidence="1 2">
    <name type="scientific">Ladona fulva</name>
    <name type="common">Scarce chaser dragonfly</name>
    <name type="synonym">Libellula fulva</name>
    <dbReference type="NCBI Taxonomy" id="123851"/>
    <lineage>
        <taxon>Eukaryota</taxon>
        <taxon>Metazoa</taxon>
        <taxon>Ecdysozoa</taxon>
        <taxon>Arthropoda</taxon>
        <taxon>Hexapoda</taxon>
        <taxon>Insecta</taxon>
        <taxon>Pterygota</taxon>
        <taxon>Palaeoptera</taxon>
        <taxon>Odonata</taxon>
        <taxon>Epiprocta</taxon>
        <taxon>Anisoptera</taxon>
        <taxon>Libelluloidea</taxon>
        <taxon>Libellulidae</taxon>
        <taxon>Ladona</taxon>
    </lineage>
</organism>